<reference evidence="2" key="1">
    <citation type="journal article" date="2023" name="G3 (Bethesda)">
        <title>Genome assembly and association tests identify interacting loci associated with vigor, precocity, and sex in interspecific pistachio rootstocks.</title>
        <authorList>
            <person name="Palmer W."/>
            <person name="Jacygrad E."/>
            <person name="Sagayaradj S."/>
            <person name="Cavanaugh K."/>
            <person name="Han R."/>
            <person name="Bertier L."/>
            <person name="Beede B."/>
            <person name="Kafkas S."/>
            <person name="Golino D."/>
            <person name="Preece J."/>
            <person name="Michelmore R."/>
        </authorList>
    </citation>
    <scope>NUCLEOTIDE SEQUENCE [LARGE SCALE GENOMIC DNA]</scope>
</reference>
<name>A0ACC0YUY7_9ROSI</name>
<dbReference type="EMBL" id="CM047740">
    <property type="protein sequence ID" value="KAJ0040999.1"/>
    <property type="molecule type" value="Genomic_DNA"/>
</dbReference>
<evidence type="ECO:0000313" key="2">
    <source>
        <dbReference type="Proteomes" id="UP001163603"/>
    </source>
</evidence>
<keyword evidence="2" id="KW-1185">Reference proteome</keyword>
<organism evidence="1 2">
    <name type="scientific">Pistacia integerrima</name>
    <dbReference type="NCBI Taxonomy" id="434235"/>
    <lineage>
        <taxon>Eukaryota</taxon>
        <taxon>Viridiplantae</taxon>
        <taxon>Streptophyta</taxon>
        <taxon>Embryophyta</taxon>
        <taxon>Tracheophyta</taxon>
        <taxon>Spermatophyta</taxon>
        <taxon>Magnoliopsida</taxon>
        <taxon>eudicotyledons</taxon>
        <taxon>Gunneridae</taxon>
        <taxon>Pentapetalae</taxon>
        <taxon>rosids</taxon>
        <taxon>malvids</taxon>
        <taxon>Sapindales</taxon>
        <taxon>Anacardiaceae</taxon>
        <taxon>Pistacia</taxon>
    </lineage>
</organism>
<dbReference type="Proteomes" id="UP001163603">
    <property type="component" value="Chromosome 5"/>
</dbReference>
<comment type="caution">
    <text evidence="1">The sequence shown here is derived from an EMBL/GenBank/DDBJ whole genome shotgun (WGS) entry which is preliminary data.</text>
</comment>
<evidence type="ECO:0000313" key="1">
    <source>
        <dbReference type="EMBL" id="KAJ0040999.1"/>
    </source>
</evidence>
<protein>
    <submittedName>
        <fullName evidence="1">Uncharacterized protein</fullName>
    </submittedName>
</protein>
<proteinExistence type="predicted"/>
<sequence length="406" mass="45310">MLSRLMNFLRACWRPSSDRYVHMSTDSAGRQDGLLWYKDTGQHVNGEFSMAVVQANNLLEDQSQVESGPLSSLESGPYGTFVGIYDGHGGPETSRFINDHLFQHLKRFTAEQQSMSVDVIRKAYQATEDGFFSVVTRQWPMKPQIAAVGSCCLVGVVCGGTLYIANLGDSRAVLGRLVRATGEVLAIQLSSEHNVGIESVRREMHSSHPEDSQIVVLKHNVWRVKGLIQVSRSIGDVYLKKAEYNKEPLYAKFRLREPFKKPILSSEPSISVLELQPHDQFVIFASDGLWEHLTNQEAVDIVQNHPRFGSARRLVKAALQEAAKKREMRYSDLKKIDRGVRRHFHDDITVIVVFLDTHLVSRSSSMRGPCSSVRGGGVSLPAKTLAPCATPTTMEQLNTTTQLNTT</sequence>
<gene>
    <name evidence="1" type="ORF">Pint_28574</name>
</gene>
<accession>A0ACC0YUY7</accession>